<dbReference type="Pfam" id="PF09776">
    <property type="entry name" value="Mitoc_L55"/>
    <property type="match status" value="1"/>
</dbReference>
<accession>A0AAJ7CDL5</accession>
<dbReference type="InterPro" id="IPR018615">
    <property type="entry name" value="Ribosomal_mL55"/>
</dbReference>
<dbReference type="GO" id="GO:0003735">
    <property type="term" value="F:structural constituent of ribosome"/>
    <property type="evidence" value="ECO:0007669"/>
    <property type="project" value="InterPro"/>
</dbReference>
<sequence length="112" mass="13137">MKSHILALLSTTRNSLNFSRNFNCWTAGITKIHRTTYERTYPTVLVNPDGSSIIIPYHEPRGIIKLPLDIFTLSEAERKARLERRKPKTRVKIDEDIEDDFDVTKYLNFKKK</sequence>
<dbReference type="PANTHER" id="PTHR34095">
    <property type="entry name" value="39S RIBOSOMAL PROTEIN L55, MITOCHONDRIAL"/>
    <property type="match status" value="1"/>
</dbReference>
<organism evidence="1 2">
    <name type="scientific">Cephus cinctus</name>
    <name type="common">Wheat stem sawfly</name>
    <dbReference type="NCBI Taxonomy" id="211228"/>
    <lineage>
        <taxon>Eukaryota</taxon>
        <taxon>Metazoa</taxon>
        <taxon>Ecdysozoa</taxon>
        <taxon>Arthropoda</taxon>
        <taxon>Hexapoda</taxon>
        <taxon>Insecta</taxon>
        <taxon>Pterygota</taxon>
        <taxon>Neoptera</taxon>
        <taxon>Endopterygota</taxon>
        <taxon>Hymenoptera</taxon>
        <taxon>Cephoidea</taxon>
        <taxon>Cephidae</taxon>
        <taxon>Cephus</taxon>
    </lineage>
</organism>
<dbReference type="KEGG" id="ccin:107273855"/>
<gene>
    <name evidence="2" type="primary">LOC107273855</name>
</gene>
<evidence type="ECO:0000313" key="2">
    <source>
        <dbReference type="RefSeq" id="XP_015607928.1"/>
    </source>
</evidence>
<keyword evidence="1" id="KW-1185">Reference proteome</keyword>
<dbReference type="GeneID" id="107273855"/>
<dbReference type="CTD" id="128308"/>
<keyword evidence="2" id="KW-0687">Ribonucleoprotein</keyword>
<keyword evidence="2" id="KW-0689">Ribosomal protein</keyword>
<dbReference type="AlphaFoldDB" id="A0AAJ7CDL5"/>
<dbReference type="GO" id="GO:0005762">
    <property type="term" value="C:mitochondrial large ribosomal subunit"/>
    <property type="evidence" value="ECO:0007669"/>
    <property type="project" value="InterPro"/>
</dbReference>
<dbReference type="InterPro" id="IPR044884">
    <property type="entry name" value="Ribosomal_mL55_sf"/>
</dbReference>
<reference evidence="2" key="1">
    <citation type="submission" date="2025-08" db="UniProtKB">
        <authorList>
            <consortium name="RefSeq"/>
        </authorList>
    </citation>
    <scope>IDENTIFICATION</scope>
</reference>
<dbReference type="Gene3D" id="6.20.130.20">
    <property type="entry name" value="Mitochondrial ribosomal protein L55"/>
    <property type="match status" value="1"/>
</dbReference>
<proteinExistence type="predicted"/>
<dbReference type="Proteomes" id="UP000694920">
    <property type="component" value="Unplaced"/>
</dbReference>
<dbReference type="GO" id="GO:0006412">
    <property type="term" value="P:translation"/>
    <property type="evidence" value="ECO:0007669"/>
    <property type="project" value="TreeGrafter"/>
</dbReference>
<name>A0AAJ7CDL5_CEPCN</name>
<evidence type="ECO:0000313" key="1">
    <source>
        <dbReference type="Proteomes" id="UP000694920"/>
    </source>
</evidence>
<protein>
    <submittedName>
        <fullName evidence="2">39S ribosomal protein L55, mitochondrial</fullName>
    </submittedName>
</protein>
<dbReference type="PANTHER" id="PTHR34095:SF1">
    <property type="entry name" value="LARGE RIBOSOMAL SUBUNIT PROTEIN ML55"/>
    <property type="match status" value="1"/>
</dbReference>
<dbReference type="RefSeq" id="XP_015607928.1">
    <property type="nucleotide sequence ID" value="XM_015752442.2"/>
</dbReference>